<dbReference type="InterPro" id="IPR019808">
    <property type="entry name" value="Histidine_triad_CS"/>
</dbReference>
<dbReference type="EC" id="3.9.1.-" evidence="5"/>
<proteinExistence type="predicted"/>
<name>A0AAD8XU90_9STRA</name>
<dbReference type="FunFam" id="3.30.428.10:FF:000005">
    <property type="entry name" value="Histidine triad nucleotide-binding protein 1"/>
    <property type="match status" value="1"/>
</dbReference>
<dbReference type="InterPro" id="IPR011146">
    <property type="entry name" value="HIT-like"/>
</dbReference>
<evidence type="ECO:0000256" key="1">
    <source>
        <dbReference type="PIRSR" id="PIRSR601310-1"/>
    </source>
</evidence>
<organism evidence="5 6">
    <name type="scientific">Skeletonema marinoi</name>
    <dbReference type="NCBI Taxonomy" id="267567"/>
    <lineage>
        <taxon>Eukaryota</taxon>
        <taxon>Sar</taxon>
        <taxon>Stramenopiles</taxon>
        <taxon>Ochrophyta</taxon>
        <taxon>Bacillariophyta</taxon>
        <taxon>Coscinodiscophyceae</taxon>
        <taxon>Thalassiosirophycidae</taxon>
        <taxon>Thalassiosirales</taxon>
        <taxon>Skeletonemataceae</taxon>
        <taxon>Skeletonema</taxon>
        <taxon>Skeletonema marinoi-dohrnii complex</taxon>
    </lineage>
</organism>
<evidence type="ECO:0000256" key="3">
    <source>
        <dbReference type="PROSITE-ProRule" id="PRU00464"/>
    </source>
</evidence>
<dbReference type="Gene3D" id="3.30.428.10">
    <property type="entry name" value="HIT-like"/>
    <property type="match status" value="1"/>
</dbReference>
<protein>
    <submittedName>
        <fullName evidence="5">Histidine triad nucleotide-binding protein</fullName>
        <ecNumber evidence="5">3.9.1.-</ecNumber>
    </submittedName>
</protein>
<sequence>MSDEVAAAKAAAAEYKSSDADGAGPETAFDNILSGKWPSTKVYEDSTVLAFRDINPQAPTHIIVIPKHRDGLTKLSNAREDQEGILGHLLFVAQSVGRKECPEGFRVVVNDGEQGAQSVYHLHLHVLGGRQMGWPPG</sequence>
<dbReference type="InterPro" id="IPR001310">
    <property type="entry name" value="Histidine_triad_HIT"/>
</dbReference>
<accession>A0AAD8XU90</accession>
<comment type="caution">
    <text evidence="5">The sequence shown here is derived from an EMBL/GenBank/DDBJ whole genome shotgun (WGS) entry which is preliminary data.</text>
</comment>
<evidence type="ECO:0000313" key="5">
    <source>
        <dbReference type="EMBL" id="KAK1733456.1"/>
    </source>
</evidence>
<dbReference type="Proteomes" id="UP001224775">
    <property type="component" value="Unassembled WGS sequence"/>
</dbReference>
<dbReference type="CDD" id="cd01276">
    <property type="entry name" value="PKCI_related"/>
    <property type="match status" value="1"/>
</dbReference>
<dbReference type="PANTHER" id="PTHR23089">
    <property type="entry name" value="HISTIDINE TRIAD HIT PROTEIN"/>
    <property type="match status" value="1"/>
</dbReference>
<keyword evidence="5" id="KW-0378">Hydrolase</keyword>
<dbReference type="EMBL" id="JATAAI010000049">
    <property type="protein sequence ID" value="KAK1733456.1"/>
    <property type="molecule type" value="Genomic_DNA"/>
</dbReference>
<dbReference type="PROSITE" id="PS00892">
    <property type="entry name" value="HIT_1"/>
    <property type="match status" value="1"/>
</dbReference>
<keyword evidence="6" id="KW-1185">Reference proteome</keyword>
<dbReference type="SUPFAM" id="SSF54197">
    <property type="entry name" value="HIT-like"/>
    <property type="match status" value="1"/>
</dbReference>
<feature type="short sequence motif" description="Histidine triad motif" evidence="2 3">
    <location>
        <begin position="121"/>
        <end position="125"/>
    </location>
</feature>
<dbReference type="PRINTS" id="PR00332">
    <property type="entry name" value="HISTRIAD"/>
</dbReference>
<evidence type="ECO:0000256" key="2">
    <source>
        <dbReference type="PIRSR" id="PIRSR601310-3"/>
    </source>
</evidence>
<dbReference type="InterPro" id="IPR036265">
    <property type="entry name" value="HIT-like_sf"/>
</dbReference>
<evidence type="ECO:0000313" key="6">
    <source>
        <dbReference type="Proteomes" id="UP001224775"/>
    </source>
</evidence>
<reference evidence="5" key="1">
    <citation type="submission" date="2023-06" db="EMBL/GenBank/DDBJ databases">
        <title>Survivors Of The Sea: Transcriptome response of Skeletonema marinoi to long-term dormancy.</title>
        <authorList>
            <person name="Pinder M.I.M."/>
            <person name="Kourtchenko O."/>
            <person name="Robertson E.K."/>
            <person name="Larsson T."/>
            <person name="Maumus F."/>
            <person name="Osuna-Cruz C.M."/>
            <person name="Vancaester E."/>
            <person name="Stenow R."/>
            <person name="Vandepoele K."/>
            <person name="Ploug H."/>
            <person name="Bruchert V."/>
            <person name="Godhe A."/>
            <person name="Topel M."/>
        </authorList>
    </citation>
    <scope>NUCLEOTIDE SEQUENCE</scope>
    <source>
        <strain evidence="5">R05AC</strain>
    </source>
</reference>
<dbReference type="PROSITE" id="PS51084">
    <property type="entry name" value="HIT_2"/>
    <property type="match status" value="1"/>
</dbReference>
<gene>
    <name evidence="5" type="ORF">QTG54_015871</name>
</gene>
<feature type="active site" description="Tele-AMP-histidine intermediate" evidence="1">
    <location>
        <position position="123"/>
    </location>
</feature>
<dbReference type="Pfam" id="PF01230">
    <property type="entry name" value="HIT"/>
    <property type="match status" value="1"/>
</dbReference>
<dbReference type="AlphaFoldDB" id="A0AAD8XU90"/>
<dbReference type="GO" id="GO:0016787">
    <property type="term" value="F:hydrolase activity"/>
    <property type="evidence" value="ECO:0007669"/>
    <property type="project" value="UniProtKB-KW"/>
</dbReference>
<evidence type="ECO:0000259" key="4">
    <source>
        <dbReference type="PROSITE" id="PS51084"/>
    </source>
</evidence>
<feature type="domain" description="HIT" evidence="4">
    <location>
        <begin position="28"/>
        <end position="137"/>
    </location>
</feature>